<accession>A0ABV9IBS0</accession>
<reference evidence="2" key="1">
    <citation type="journal article" date="2019" name="Int. J. Syst. Evol. Microbiol.">
        <title>The Global Catalogue of Microorganisms (GCM) 10K type strain sequencing project: providing services to taxonomists for standard genome sequencing and annotation.</title>
        <authorList>
            <consortium name="The Broad Institute Genomics Platform"/>
            <consortium name="The Broad Institute Genome Sequencing Center for Infectious Disease"/>
            <person name="Wu L."/>
            <person name="Ma J."/>
        </authorList>
    </citation>
    <scope>NUCLEOTIDE SEQUENCE [LARGE SCALE GENOMIC DNA]</scope>
    <source>
        <strain evidence="2">CCUG 55995</strain>
    </source>
</reference>
<gene>
    <name evidence="1" type="ORF">ACFO0D_15780</name>
</gene>
<protein>
    <submittedName>
        <fullName evidence="1">Uncharacterized protein</fullName>
    </submittedName>
</protein>
<sequence length="172" mass="19624">MTREAFEHEVQQLVGLQLKQVRYYESYGDWPSWHTEPDFDSVQQGLDFIGDDASYFITWDASFWNYGLRVRSGSMVNFLSAGQFEDVSASSRWSGLRGQQVRAAQFMWEPIPLAEEGAVYPQHLVLTFEAGDQVYLSAAMPQGVQAPLFGMSDHIVVLFDQELARHYLLGME</sequence>
<proteinExistence type="predicted"/>
<evidence type="ECO:0000313" key="1">
    <source>
        <dbReference type="EMBL" id="MFC4639797.1"/>
    </source>
</evidence>
<dbReference type="RefSeq" id="WP_380062774.1">
    <property type="nucleotide sequence ID" value="NZ_JBHSEI010000010.1"/>
</dbReference>
<dbReference type="Proteomes" id="UP001595952">
    <property type="component" value="Unassembled WGS sequence"/>
</dbReference>
<keyword evidence="2" id="KW-1185">Reference proteome</keyword>
<name>A0ABV9IBS0_9DEIO</name>
<dbReference type="EMBL" id="JBHSEI010000010">
    <property type="protein sequence ID" value="MFC4639797.1"/>
    <property type="molecule type" value="Genomic_DNA"/>
</dbReference>
<comment type="caution">
    <text evidence="1">The sequence shown here is derived from an EMBL/GenBank/DDBJ whole genome shotgun (WGS) entry which is preliminary data.</text>
</comment>
<evidence type="ECO:0000313" key="2">
    <source>
        <dbReference type="Proteomes" id="UP001595952"/>
    </source>
</evidence>
<organism evidence="1 2">
    <name type="scientific">Deinococcus hohokamensis</name>
    <dbReference type="NCBI Taxonomy" id="309883"/>
    <lineage>
        <taxon>Bacteria</taxon>
        <taxon>Thermotogati</taxon>
        <taxon>Deinococcota</taxon>
        <taxon>Deinococci</taxon>
        <taxon>Deinococcales</taxon>
        <taxon>Deinococcaceae</taxon>
        <taxon>Deinococcus</taxon>
    </lineage>
</organism>